<evidence type="ECO:0000313" key="2">
    <source>
        <dbReference type="Proteomes" id="UP000572268"/>
    </source>
</evidence>
<organism evidence="1 2">
    <name type="scientific">Perkinsus olseni</name>
    <name type="common">Perkinsus atlanticus</name>
    <dbReference type="NCBI Taxonomy" id="32597"/>
    <lineage>
        <taxon>Eukaryota</taxon>
        <taxon>Sar</taxon>
        <taxon>Alveolata</taxon>
        <taxon>Perkinsozoa</taxon>
        <taxon>Perkinsea</taxon>
        <taxon>Perkinsida</taxon>
        <taxon>Perkinsidae</taxon>
        <taxon>Perkinsus</taxon>
    </lineage>
</organism>
<sequence length="247" mass="27780">MAFQRSFAGRCEEPPTDWLHKIVPSIFQHKAWDDSCFTTLREQSSARKFLETYPVDVLIMKGLAEAFKELGKIFMTKCDYFKWHRALETEVPQLADLNVVVLKPNVHRNVSAGEGVFLTDANAAKVISDAYKAGVRKEKLILQITPIARTYDQVAEKEGRFTGYYKAITEFGASPLGDGTILAPDGRLYYFFSKTRASCIVRVAKWHGLHGISLAGGYGDEQDFFPHDTRSLFSAIVGEVRSSIETR</sequence>
<reference evidence="1 2" key="1">
    <citation type="submission" date="2020-04" db="EMBL/GenBank/DDBJ databases">
        <title>Perkinsus olseni comparative genomics.</title>
        <authorList>
            <person name="Bogema D.R."/>
        </authorList>
    </citation>
    <scope>NUCLEOTIDE SEQUENCE [LARGE SCALE GENOMIC DNA]</scope>
    <source>
        <strain evidence="1">ATCC PRA-31</strain>
    </source>
</reference>
<dbReference type="EMBL" id="JABANN010000068">
    <property type="protein sequence ID" value="KAF4672729.1"/>
    <property type="molecule type" value="Genomic_DNA"/>
</dbReference>
<accession>A0A7J6MMA6</accession>
<name>A0A7J6MMA6_PEROL</name>
<protein>
    <submittedName>
        <fullName evidence="1">Uncharacterized protein</fullName>
    </submittedName>
</protein>
<proteinExistence type="predicted"/>
<dbReference type="AlphaFoldDB" id="A0A7J6MMA6"/>
<evidence type="ECO:0000313" key="1">
    <source>
        <dbReference type="EMBL" id="KAF4672729.1"/>
    </source>
</evidence>
<dbReference type="Proteomes" id="UP000572268">
    <property type="component" value="Unassembled WGS sequence"/>
</dbReference>
<comment type="caution">
    <text evidence="1">The sequence shown here is derived from an EMBL/GenBank/DDBJ whole genome shotgun (WGS) entry which is preliminary data.</text>
</comment>
<gene>
    <name evidence="1" type="ORF">FOL46_008457</name>
</gene>